<dbReference type="InterPro" id="IPR045221">
    <property type="entry name" value="Sphingomyelin_synth-like"/>
</dbReference>
<dbReference type="Proteomes" id="UP000007110">
    <property type="component" value="Unassembled WGS sequence"/>
</dbReference>
<dbReference type="OrthoDB" id="422827at2759"/>
<sequence>MDVESWTCKDVAKWLSTKGFGQYARQLCTNHTIDGQALLLLTEADLRSPPVSMKVLGDIKRLIRQIDLLKHQNGNNGQMSNGHAPTTTPVTAQTPDRQHTGEDQVDYPKRHLATRLEPEVFKTILSFIYVFAVFLLTAFVMTIVHDRVPDMEKYPPLPDIILDSVPLIPWAFKACELCGIILSVLCCLVLFLHKHRSIVVRRLFAITGTVFLLRCVTMFVTSLSVPGIHLQCSAKVYGTVWDKLVRALEIWSGLGMSLTGVHTCGDYMFSGHTSCITLANFFITEYSPRKFHILHTATWVINLFGIFFILAGHEHYTIDVFIAFYITSRLFLYYHTLANNRALWQGDSRVRVWFPMFSFFEANVDGIVPNEFEWPLPSLTKIMERISEGPVKRLKTKAR</sequence>
<dbReference type="RefSeq" id="XP_030835255.1">
    <property type="nucleotide sequence ID" value="XM_030979395.1"/>
</dbReference>
<comment type="similarity">
    <text evidence="2">Belongs to the sphingomyelin synthase family.</text>
</comment>
<keyword evidence="5" id="KW-0746">Sphingolipid metabolism</keyword>
<feature type="transmembrane region" description="Helical" evidence="10">
    <location>
        <begin position="167"/>
        <end position="191"/>
    </location>
</feature>
<organism evidence="12 13">
    <name type="scientific">Strongylocentrotus purpuratus</name>
    <name type="common">Purple sea urchin</name>
    <dbReference type="NCBI Taxonomy" id="7668"/>
    <lineage>
        <taxon>Eukaryota</taxon>
        <taxon>Metazoa</taxon>
        <taxon>Echinodermata</taxon>
        <taxon>Eleutherozoa</taxon>
        <taxon>Echinozoa</taxon>
        <taxon>Echinoidea</taxon>
        <taxon>Euechinoidea</taxon>
        <taxon>Echinacea</taxon>
        <taxon>Camarodonta</taxon>
        <taxon>Echinidea</taxon>
        <taxon>Strongylocentrotidae</taxon>
        <taxon>Strongylocentrotus</taxon>
    </lineage>
</organism>
<evidence type="ECO:0000313" key="12">
    <source>
        <dbReference type="EnsemblMetazoa" id="XP_030835255"/>
    </source>
</evidence>
<dbReference type="OMA" id="YFLAVTW"/>
<dbReference type="InterPro" id="IPR025749">
    <property type="entry name" value="Sphingomyelin_synth-like_dom"/>
</dbReference>
<dbReference type="PANTHER" id="PTHR21290">
    <property type="entry name" value="SPHINGOMYELIN SYNTHETASE"/>
    <property type="match status" value="1"/>
</dbReference>
<keyword evidence="8 10" id="KW-0472">Membrane</keyword>
<evidence type="ECO:0000313" key="13">
    <source>
        <dbReference type="Proteomes" id="UP000007110"/>
    </source>
</evidence>
<dbReference type="Gene3D" id="1.10.150.50">
    <property type="entry name" value="Transcription Factor, Ets-1"/>
    <property type="match status" value="1"/>
</dbReference>
<accession>A0A7M7NGF6</accession>
<dbReference type="GO" id="GO:0005886">
    <property type="term" value="C:plasma membrane"/>
    <property type="evidence" value="ECO:0000318"/>
    <property type="project" value="GO_Central"/>
</dbReference>
<keyword evidence="6 10" id="KW-1133">Transmembrane helix</keyword>
<evidence type="ECO:0000256" key="9">
    <source>
        <dbReference type="SAM" id="MobiDB-lite"/>
    </source>
</evidence>
<name>A0A7M7NGF6_STRPU</name>
<evidence type="ECO:0000256" key="3">
    <source>
        <dbReference type="ARBA" id="ARBA00022679"/>
    </source>
</evidence>
<feature type="transmembrane region" description="Helical" evidence="10">
    <location>
        <begin position="203"/>
        <end position="230"/>
    </location>
</feature>
<feature type="region of interest" description="Disordered" evidence="9">
    <location>
        <begin position="73"/>
        <end position="103"/>
    </location>
</feature>
<reference evidence="13" key="1">
    <citation type="submission" date="2015-02" db="EMBL/GenBank/DDBJ databases">
        <title>Genome sequencing for Strongylocentrotus purpuratus.</title>
        <authorList>
            <person name="Murali S."/>
            <person name="Liu Y."/>
            <person name="Vee V."/>
            <person name="English A."/>
            <person name="Wang M."/>
            <person name="Skinner E."/>
            <person name="Han Y."/>
            <person name="Muzny D.M."/>
            <person name="Worley K.C."/>
            <person name="Gibbs R.A."/>
        </authorList>
    </citation>
    <scope>NUCLEOTIDE SEQUENCE</scope>
</reference>
<dbReference type="Pfam" id="PF14360">
    <property type="entry name" value="PAP2_C"/>
    <property type="match status" value="1"/>
</dbReference>
<reference evidence="12" key="2">
    <citation type="submission" date="2021-01" db="UniProtKB">
        <authorList>
            <consortium name="EnsemblMetazoa"/>
        </authorList>
    </citation>
    <scope>IDENTIFICATION</scope>
</reference>
<dbReference type="AlphaFoldDB" id="A0A7M7NGF6"/>
<evidence type="ECO:0000256" key="8">
    <source>
        <dbReference type="ARBA" id="ARBA00023136"/>
    </source>
</evidence>
<dbReference type="PROSITE" id="PS50105">
    <property type="entry name" value="SAM_DOMAIN"/>
    <property type="match status" value="1"/>
</dbReference>
<feature type="compositionally biased region" description="Low complexity" evidence="9">
    <location>
        <begin position="84"/>
        <end position="95"/>
    </location>
</feature>
<protein>
    <recommendedName>
        <fullName evidence="11">SAM domain-containing protein</fullName>
    </recommendedName>
</protein>
<evidence type="ECO:0000256" key="1">
    <source>
        <dbReference type="ARBA" id="ARBA00004141"/>
    </source>
</evidence>
<dbReference type="InterPro" id="IPR013761">
    <property type="entry name" value="SAM/pointed_sf"/>
</dbReference>
<dbReference type="GO" id="GO:0000139">
    <property type="term" value="C:Golgi membrane"/>
    <property type="evidence" value="ECO:0000318"/>
    <property type="project" value="GO_Central"/>
</dbReference>
<dbReference type="EnsemblMetazoa" id="XM_030979395">
    <property type="protein sequence ID" value="XP_030835255"/>
    <property type="gene ID" value="LOC578341"/>
</dbReference>
<comment type="subcellular location">
    <subcellularLocation>
        <location evidence="1">Membrane</location>
        <topology evidence="1">Multi-pass membrane protein</topology>
    </subcellularLocation>
</comment>
<dbReference type="GO" id="GO:0047493">
    <property type="term" value="F:ceramide cholinephosphotransferase activity"/>
    <property type="evidence" value="ECO:0000318"/>
    <property type="project" value="GO_Central"/>
</dbReference>
<keyword evidence="13" id="KW-1185">Reference proteome</keyword>
<dbReference type="Pfam" id="PF00536">
    <property type="entry name" value="SAM_1"/>
    <property type="match status" value="1"/>
</dbReference>
<feature type="transmembrane region" description="Helical" evidence="10">
    <location>
        <begin position="316"/>
        <end position="334"/>
    </location>
</feature>
<dbReference type="GO" id="GO:0046513">
    <property type="term" value="P:ceramide biosynthetic process"/>
    <property type="evidence" value="ECO:0000318"/>
    <property type="project" value="GO_Central"/>
</dbReference>
<dbReference type="InterPro" id="IPR001660">
    <property type="entry name" value="SAM"/>
</dbReference>
<dbReference type="SMART" id="SM00454">
    <property type="entry name" value="SAM"/>
    <property type="match status" value="1"/>
</dbReference>
<evidence type="ECO:0000256" key="7">
    <source>
        <dbReference type="ARBA" id="ARBA00023098"/>
    </source>
</evidence>
<dbReference type="CTD" id="142891"/>
<keyword evidence="7" id="KW-0443">Lipid metabolism</keyword>
<dbReference type="GeneID" id="578341"/>
<dbReference type="KEGG" id="spu:578341"/>
<dbReference type="CDD" id="cd09515">
    <property type="entry name" value="SAM_SGMS1-like"/>
    <property type="match status" value="1"/>
</dbReference>
<proteinExistence type="inferred from homology"/>
<evidence type="ECO:0000259" key="11">
    <source>
        <dbReference type="PROSITE" id="PS50105"/>
    </source>
</evidence>
<evidence type="ECO:0000256" key="5">
    <source>
        <dbReference type="ARBA" id="ARBA00022919"/>
    </source>
</evidence>
<dbReference type="GO" id="GO:0033188">
    <property type="term" value="F:sphingomyelin synthase activity"/>
    <property type="evidence" value="ECO:0000318"/>
    <property type="project" value="GO_Central"/>
</dbReference>
<dbReference type="SUPFAM" id="SSF47769">
    <property type="entry name" value="SAM/Pointed domain"/>
    <property type="match status" value="1"/>
</dbReference>
<evidence type="ECO:0000256" key="2">
    <source>
        <dbReference type="ARBA" id="ARBA00005441"/>
    </source>
</evidence>
<dbReference type="InParanoid" id="A0A7M7NGF6"/>
<dbReference type="PANTHER" id="PTHR21290:SF25">
    <property type="entry name" value="SPHINGOMYELIN SYNTHASE-RELATED PROTEIN 1"/>
    <property type="match status" value="1"/>
</dbReference>
<dbReference type="GO" id="GO:0005789">
    <property type="term" value="C:endoplasmic reticulum membrane"/>
    <property type="evidence" value="ECO:0000318"/>
    <property type="project" value="GO_Central"/>
</dbReference>
<evidence type="ECO:0000256" key="4">
    <source>
        <dbReference type="ARBA" id="ARBA00022692"/>
    </source>
</evidence>
<keyword evidence="3" id="KW-0808">Transferase</keyword>
<feature type="domain" description="SAM" evidence="11">
    <location>
        <begin position="6"/>
        <end position="72"/>
    </location>
</feature>
<feature type="transmembrane region" description="Helical" evidence="10">
    <location>
        <begin position="124"/>
        <end position="144"/>
    </location>
</feature>
<keyword evidence="4 10" id="KW-0812">Transmembrane</keyword>
<feature type="compositionally biased region" description="Polar residues" evidence="9">
    <location>
        <begin position="73"/>
        <end position="83"/>
    </location>
</feature>
<evidence type="ECO:0000256" key="6">
    <source>
        <dbReference type="ARBA" id="ARBA00022989"/>
    </source>
</evidence>
<evidence type="ECO:0000256" key="10">
    <source>
        <dbReference type="SAM" id="Phobius"/>
    </source>
</evidence>
<feature type="transmembrane region" description="Helical" evidence="10">
    <location>
        <begin position="291"/>
        <end position="310"/>
    </location>
</feature>
<dbReference type="FunFam" id="1.10.150.50:FF:000037">
    <property type="entry name" value="sphingomyelin synthase-related protein 1 isoform X1"/>
    <property type="match status" value="1"/>
</dbReference>